<gene>
    <name evidence="1" type="ORF">NDU88_008138</name>
</gene>
<name>A0AAV7VWC5_PLEWA</name>
<keyword evidence="2" id="KW-1185">Reference proteome</keyword>
<evidence type="ECO:0000313" key="1">
    <source>
        <dbReference type="EMBL" id="KAJ1204360.1"/>
    </source>
</evidence>
<sequence>MLPLGENEDTVQSTAFYQAGGVANRQASRRNRSSPVNPFEAAAPSYRAENRLGIAWQRIAFLDACNNGGDSSCYWSPENV</sequence>
<organism evidence="1 2">
    <name type="scientific">Pleurodeles waltl</name>
    <name type="common">Iberian ribbed newt</name>
    <dbReference type="NCBI Taxonomy" id="8319"/>
    <lineage>
        <taxon>Eukaryota</taxon>
        <taxon>Metazoa</taxon>
        <taxon>Chordata</taxon>
        <taxon>Craniata</taxon>
        <taxon>Vertebrata</taxon>
        <taxon>Euteleostomi</taxon>
        <taxon>Amphibia</taxon>
        <taxon>Batrachia</taxon>
        <taxon>Caudata</taxon>
        <taxon>Salamandroidea</taxon>
        <taxon>Salamandridae</taxon>
        <taxon>Pleurodelinae</taxon>
        <taxon>Pleurodeles</taxon>
    </lineage>
</organism>
<protein>
    <submittedName>
        <fullName evidence="1">Uncharacterized protein</fullName>
    </submittedName>
</protein>
<evidence type="ECO:0000313" key="2">
    <source>
        <dbReference type="Proteomes" id="UP001066276"/>
    </source>
</evidence>
<dbReference type="Proteomes" id="UP001066276">
    <property type="component" value="Chromosome 2_1"/>
</dbReference>
<comment type="caution">
    <text evidence="1">The sequence shown here is derived from an EMBL/GenBank/DDBJ whole genome shotgun (WGS) entry which is preliminary data.</text>
</comment>
<proteinExistence type="predicted"/>
<accession>A0AAV7VWC5</accession>
<reference evidence="1" key="1">
    <citation type="journal article" date="2022" name="bioRxiv">
        <title>Sequencing and chromosome-scale assembly of the giantPleurodeles waltlgenome.</title>
        <authorList>
            <person name="Brown T."/>
            <person name="Elewa A."/>
            <person name="Iarovenko S."/>
            <person name="Subramanian E."/>
            <person name="Araus A.J."/>
            <person name="Petzold A."/>
            <person name="Susuki M."/>
            <person name="Suzuki K.-i.T."/>
            <person name="Hayashi T."/>
            <person name="Toyoda A."/>
            <person name="Oliveira C."/>
            <person name="Osipova E."/>
            <person name="Leigh N.D."/>
            <person name="Simon A."/>
            <person name="Yun M.H."/>
        </authorList>
    </citation>
    <scope>NUCLEOTIDE SEQUENCE</scope>
    <source>
        <strain evidence="1">20211129_DDA</strain>
        <tissue evidence="1">Liver</tissue>
    </source>
</reference>
<dbReference type="AlphaFoldDB" id="A0AAV7VWC5"/>
<dbReference type="EMBL" id="JANPWB010000003">
    <property type="protein sequence ID" value="KAJ1204360.1"/>
    <property type="molecule type" value="Genomic_DNA"/>
</dbReference>